<organism evidence="1">
    <name type="scientific">Arion vulgaris</name>
    <dbReference type="NCBI Taxonomy" id="1028688"/>
    <lineage>
        <taxon>Eukaryota</taxon>
        <taxon>Metazoa</taxon>
        <taxon>Spiralia</taxon>
        <taxon>Lophotrochozoa</taxon>
        <taxon>Mollusca</taxon>
        <taxon>Gastropoda</taxon>
        <taxon>Heterobranchia</taxon>
        <taxon>Euthyneura</taxon>
        <taxon>Panpulmonata</taxon>
        <taxon>Eupulmonata</taxon>
        <taxon>Stylommatophora</taxon>
        <taxon>Helicina</taxon>
        <taxon>Arionoidea</taxon>
        <taxon>Arionidae</taxon>
        <taxon>Arion</taxon>
    </lineage>
</organism>
<sequence>MELYVLQHYGCPATNSEMLGGETLTQVFKPEIKGTVNGVTSAITSKEIQDNW</sequence>
<protein>
    <submittedName>
        <fullName evidence="1">Uncharacterized protein</fullName>
    </submittedName>
</protein>
<dbReference type="AlphaFoldDB" id="A0A0B7AP82"/>
<evidence type="ECO:0000313" key="1">
    <source>
        <dbReference type="EMBL" id="CEK81725.1"/>
    </source>
</evidence>
<gene>
    <name evidence="1" type="primary">ORF127639</name>
</gene>
<accession>A0A0B7AP82</accession>
<proteinExistence type="predicted"/>
<name>A0A0B7AP82_9EUPU</name>
<dbReference type="EMBL" id="HACG01034860">
    <property type="protein sequence ID" value="CEK81725.1"/>
    <property type="molecule type" value="Transcribed_RNA"/>
</dbReference>
<reference evidence="1" key="1">
    <citation type="submission" date="2014-12" db="EMBL/GenBank/DDBJ databases">
        <title>Insight into the proteome of Arion vulgaris.</title>
        <authorList>
            <person name="Aradska J."/>
            <person name="Bulat T."/>
            <person name="Smidak R."/>
            <person name="Sarate P."/>
            <person name="Gangsoo J."/>
            <person name="Sialana F."/>
            <person name="Bilban M."/>
            <person name="Lubec G."/>
        </authorList>
    </citation>
    <scope>NUCLEOTIDE SEQUENCE</scope>
    <source>
        <tissue evidence="1">Skin</tissue>
    </source>
</reference>